<keyword evidence="10" id="KW-1185">Reference proteome</keyword>
<feature type="binding site" evidence="7">
    <location>
        <position position="28"/>
    </location>
    <ligand>
        <name>substrate</name>
    </ligand>
</feature>
<dbReference type="InterPro" id="IPR001155">
    <property type="entry name" value="OxRdtase_FMN_N"/>
</dbReference>
<evidence type="ECO:0000256" key="3">
    <source>
        <dbReference type="ARBA" id="ARBA00022630"/>
    </source>
</evidence>
<keyword evidence="3 7" id="KW-0285">Flavoprotein</keyword>
<evidence type="ECO:0000256" key="2">
    <source>
        <dbReference type="ARBA" id="ARBA00022575"/>
    </source>
</evidence>
<dbReference type="EMBL" id="JBHTCP010000011">
    <property type="protein sequence ID" value="MFC7371140.1"/>
    <property type="molecule type" value="Genomic_DNA"/>
</dbReference>
<feature type="binding site" evidence="7">
    <location>
        <begin position="164"/>
        <end position="167"/>
    </location>
    <ligand>
        <name>substrate</name>
    </ligand>
</feature>
<keyword evidence="5 7" id="KW-0521">NADP</keyword>
<comment type="similarity">
    <text evidence="7">Belongs to the NADH:flavin oxidoreductase/NADH oxidase family. NamA subfamily.</text>
</comment>
<dbReference type="PANTHER" id="PTHR43303:SF4">
    <property type="entry name" value="NADPH DEHYDROGENASE C23G7.10C-RELATED"/>
    <property type="match status" value="1"/>
</dbReference>
<organism evidence="9 10">
    <name type="scientific">Fictibacillus iocasae</name>
    <dbReference type="NCBI Taxonomy" id="2715437"/>
    <lineage>
        <taxon>Bacteria</taxon>
        <taxon>Bacillati</taxon>
        <taxon>Bacillota</taxon>
        <taxon>Bacilli</taxon>
        <taxon>Bacillales</taxon>
        <taxon>Fictibacillaceae</taxon>
        <taxon>Fictibacillus</taxon>
    </lineage>
</organism>
<evidence type="ECO:0000256" key="1">
    <source>
        <dbReference type="ARBA" id="ARBA00001917"/>
    </source>
</evidence>
<accession>A0ABW2NKF1</accession>
<dbReference type="InterPro" id="IPR044152">
    <property type="entry name" value="YqjM-like"/>
</dbReference>
<proteinExistence type="inferred from homology"/>
<name>A0ABW2NKF1_9BACL</name>
<feature type="binding site" evidence="7">
    <location>
        <position position="215"/>
    </location>
    <ligand>
        <name>FMN</name>
        <dbReference type="ChEBI" id="CHEBI:58210"/>
    </ligand>
</feature>
<comment type="subunit">
    <text evidence="7">Homotetramer.</text>
</comment>
<evidence type="ECO:0000256" key="4">
    <source>
        <dbReference type="ARBA" id="ARBA00022643"/>
    </source>
</evidence>
<keyword evidence="6 7" id="KW-0560">Oxidoreductase</keyword>
<protein>
    <recommendedName>
        <fullName evidence="7">NADPH dehydrogenase</fullName>
        <ecNumber evidence="7">1.6.99.1</ecNumber>
    </recommendedName>
</protein>
<evidence type="ECO:0000259" key="8">
    <source>
        <dbReference type="Pfam" id="PF00724"/>
    </source>
</evidence>
<dbReference type="RefSeq" id="WP_379747423.1">
    <property type="nucleotide sequence ID" value="NZ_JBHTCP010000011.1"/>
</dbReference>
<comment type="cofactor">
    <cofactor evidence="1 7">
        <name>FMN</name>
        <dbReference type="ChEBI" id="CHEBI:58210"/>
    </cofactor>
</comment>
<feature type="binding site" evidence="7">
    <location>
        <begin position="307"/>
        <end position="308"/>
    </location>
    <ligand>
        <name>FMN</name>
        <dbReference type="ChEBI" id="CHEBI:58210"/>
    </ligand>
</feature>
<feature type="domain" description="NADH:flavin oxidoreductase/NADH oxidase N-terminal" evidence="8">
    <location>
        <begin position="5"/>
        <end position="325"/>
    </location>
</feature>
<evidence type="ECO:0000256" key="7">
    <source>
        <dbReference type="HAMAP-Rule" id="MF_01614"/>
    </source>
</evidence>
<dbReference type="EC" id="1.6.99.1" evidence="7"/>
<dbReference type="GO" id="GO:0003959">
    <property type="term" value="F:NADPH dehydrogenase activity"/>
    <property type="evidence" value="ECO:0007669"/>
    <property type="project" value="UniProtKB-EC"/>
</dbReference>
<dbReference type="InterPro" id="IPR013785">
    <property type="entry name" value="Aldolase_TIM"/>
</dbReference>
<dbReference type="Proteomes" id="UP001596549">
    <property type="component" value="Unassembled WGS sequence"/>
</dbReference>
<dbReference type="CDD" id="cd02932">
    <property type="entry name" value="OYE_YqiM_FMN"/>
    <property type="match status" value="1"/>
</dbReference>
<evidence type="ECO:0000256" key="5">
    <source>
        <dbReference type="ARBA" id="ARBA00022857"/>
    </source>
</evidence>
<comment type="function">
    <text evidence="7">Catalyzes the reduction of the double bond of an array of alpha,beta-unsaturated aldehydes and ketones. It also reduces the nitro group of nitroester and nitroaromatic compounds. It could have a role in detoxification processes.</text>
</comment>
<keyword evidence="2 7" id="KW-0216">Detoxification</keyword>
<dbReference type="SUPFAM" id="SSF51395">
    <property type="entry name" value="FMN-linked oxidoreductases"/>
    <property type="match status" value="1"/>
</dbReference>
<feature type="binding site" evidence="7">
    <location>
        <position position="60"/>
    </location>
    <ligand>
        <name>FMN</name>
        <dbReference type="ChEBI" id="CHEBI:58210"/>
    </ligand>
</feature>
<dbReference type="InterPro" id="IPR023663">
    <property type="entry name" value="NADPH_DH_bac"/>
</dbReference>
<reference evidence="10" key="1">
    <citation type="journal article" date="2019" name="Int. J. Syst. Evol. Microbiol.">
        <title>The Global Catalogue of Microorganisms (GCM) 10K type strain sequencing project: providing services to taxonomists for standard genome sequencing and annotation.</title>
        <authorList>
            <consortium name="The Broad Institute Genomics Platform"/>
            <consortium name="The Broad Institute Genome Sequencing Center for Infectious Disease"/>
            <person name="Wu L."/>
            <person name="Ma J."/>
        </authorList>
    </citation>
    <scope>NUCLEOTIDE SEQUENCE [LARGE SCALE GENOMIC DNA]</scope>
    <source>
        <strain evidence="10">NBRC 106396</strain>
    </source>
</reference>
<evidence type="ECO:0000313" key="10">
    <source>
        <dbReference type="Proteomes" id="UP001596549"/>
    </source>
</evidence>
<feature type="binding site" evidence="7">
    <location>
        <position position="102"/>
    </location>
    <ligand>
        <name>FMN</name>
        <dbReference type="ChEBI" id="CHEBI:58210"/>
    </ligand>
</feature>
<dbReference type="NCBIfam" id="NF010047">
    <property type="entry name" value="PRK13523.1"/>
    <property type="match status" value="1"/>
</dbReference>
<dbReference type="PANTHER" id="PTHR43303">
    <property type="entry name" value="NADPH DEHYDROGENASE C23G7.10C-RELATED"/>
    <property type="match status" value="1"/>
</dbReference>
<dbReference type="HAMAP" id="MF_01614">
    <property type="entry name" value="NamA"/>
    <property type="match status" value="1"/>
</dbReference>
<gene>
    <name evidence="7 9" type="primary">namA</name>
    <name evidence="9" type="ORF">ACFQPF_05585</name>
</gene>
<sequence>MSALLFEPITIKHVTLPNRIVMSPMCMYSCADEDGRATGWHVTHYQSRAMGQTGLIMLEASAVTEQGRISANDLGIWDDSHIEGLKMISDAIHSAGSKSAIQIAHAGRKAMIDGPIIAPSPLAFDESMKQPEEMTLQQINETVAAFKEGARRAKEAGFDVIEIHAAHGYLINEFLSPLTNRRSDSYGGSQQKRYRFLQDIIGAVRTVWDGPLFVRISAHDYHPDGSTIEDYAVLAQWMKEDGVDLIDCSSGAVVPAKIPVFPGYQVSFAEKIKTEAQILTGAVGLITSGLQAEEILRNGRADLVFIGRELLRNPYWPRQAAIELRTELDPPKQYERGW</sequence>
<keyword evidence="4 7" id="KW-0288">FMN</keyword>
<comment type="caution">
    <text evidence="9">The sequence shown here is derived from an EMBL/GenBank/DDBJ whole genome shotgun (WGS) entry which is preliminary data.</text>
</comment>
<dbReference type="Gene3D" id="3.20.20.70">
    <property type="entry name" value="Aldolase class I"/>
    <property type="match status" value="1"/>
</dbReference>
<dbReference type="Pfam" id="PF00724">
    <property type="entry name" value="Oxidored_FMN"/>
    <property type="match status" value="1"/>
</dbReference>
<feature type="binding site" evidence="7">
    <location>
        <begin position="23"/>
        <end position="26"/>
    </location>
    <ligand>
        <name>FMN</name>
        <dbReference type="ChEBI" id="CHEBI:58210"/>
    </ligand>
</feature>
<evidence type="ECO:0000313" key="9">
    <source>
        <dbReference type="EMBL" id="MFC7371140.1"/>
    </source>
</evidence>
<evidence type="ECO:0000256" key="6">
    <source>
        <dbReference type="ARBA" id="ARBA00023002"/>
    </source>
</evidence>
<comment type="catalytic activity">
    <reaction evidence="7">
        <text>A + NADPH + H(+) = AH2 + NADP(+)</text>
        <dbReference type="Rhea" id="RHEA:13149"/>
        <dbReference type="ChEBI" id="CHEBI:13193"/>
        <dbReference type="ChEBI" id="CHEBI:15378"/>
        <dbReference type="ChEBI" id="CHEBI:17499"/>
        <dbReference type="ChEBI" id="CHEBI:57783"/>
        <dbReference type="ChEBI" id="CHEBI:58349"/>
        <dbReference type="EC" id="1.6.99.1"/>
    </reaction>
</comment>